<feature type="coiled-coil region" evidence="1">
    <location>
        <begin position="6"/>
        <end position="64"/>
    </location>
</feature>
<proteinExistence type="predicted"/>
<evidence type="ECO:0000313" key="3">
    <source>
        <dbReference type="Proteomes" id="UP000610960"/>
    </source>
</evidence>
<evidence type="ECO:0000256" key="1">
    <source>
        <dbReference type="SAM" id="Coils"/>
    </source>
</evidence>
<keyword evidence="1" id="KW-0175">Coiled coil</keyword>
<protein>
    <submittedName>
        <fullName evidence="2">Uncharacterized protein</fullName>
    </submittedName>
</protein>
<evidence type="ECO:0000313" key="2">
    <source>
        <dbReference type="EMBL" id="GGP19188.1"/>
    </source>
</evidence>
<accession>A0A830GSJ0</accession>
<name>A0A830GSJ0_9CREN</name>
<dbReference type="OrthoDB" id="25493at2157"/>
<dbReference type="AlphaFoldDB" id="A0A830GSJ0"/>
<reference evidence="2" key="2">
    <citation type="submission" date="2020-09" db="EMBL/GenBank/DDBJ databases">
        <authorList>
            <person name="Sun Q."/>
            <person name="Ohkuma M."/>
        </authorList>
    </citation>
    <scope>NUCLEOTIDE SEQUENCE</scope>
    <source>
        <strain evidence="2">JCM 10088</strain>
    </source>
</reference>
<dbReference type="EMBL" id="BMNL01000001">
    <property type="protein sequence ID" value="GGP19188.1"/>
    <property type="molecule type" value="Genomic_DNA"/>
</dbReference>
<reference evidence="2" key="1">
    <citation type="journal article" date="2014" name="Int. J. Syst. Evol. Microbiol.">
        <title>Complete genome sequence of Corynebacterium casei LMG S-19264T (=DSM 44701T), isolated from a smear-ripened cheese.</title>
        <authorList>
            <consortium name="US DOE Joint Genome Institute (JGI-PGF)"/>
            <person name="Walter F."/>
            <person name="Albersmeier A."/>
            <person name="Kalinowski J."/>
            <person name="Ruckert C."/>
        </authorList>
    </citation>
    <scope>NUCLEOTIDE SEQUENCE</scope>
    <source>
        <strain evidence="2">JCM 10088</strain>
    </source>
</reference>
<gene>
    <name evidence="2" type="ORF">GCM10007981_01860</name>
</gene>
<organism evidence="2 3">
    <name type="scientific">Thermocladium modestius</name>
    <dbReference type="NCBI Taxonomy" id="62609"/>
    <lineage>
        <taxon>Archaea</taxon>
        <taxon>Thermoproteota</taxon>
        <taxon>Thermoprotei</taxon>
        <taxon>Thermoproteales</taxon>
        <taxon>Thermoproteaceae</taxon>
        <taxon>Thermocladium</taxon>
    </lineage>
</organism>
<dbReference type="RefSeq" id="WP_188595599.1">
    <property type="nucleotide sequence ID" value="NZ_BMNL01000001.1"/>
</dbReference>
<comment type="caution">
    <text evidence="2">The sequence shown here is derived from an EMBL/GenBank/DDBJ whole genome shotgun (WGS) entry which is preliminary data.</text>
</comment>
<dbReference type="Proteomes" id="UP000610960">
    <property type="component" value="Unassembled WGS sequence"/>
</dbReference>
<sequence>MSYEDAEDAEAQYQALKAADEEALEMDYSLRYGNGYKTLFDRYRKELSLDEEKKTIKLKELEGRHGLIEGLVRRRLDDLGVPEDALGLLWHYMKAQASEVNLRMQLLMARRDCSMTDLLRAGVLMHASKNLLFIPEYLIPFLMRTTAPKPLRASDVLAKYVDSPLDMALAEVAAWNMRPNRAFMTAIYGVDPLKALDAEFIGDVARLGDGEEPVLNPLLDPMELRRELIKIKDSMSRELRGRIGIHGEYAFNKSIRCGATYMLFSENRRGIMFLCPWLAVFNKLLRTYVGTPKLVVIETPYRPEAGDFYRRRVASDYGLRNVAFAFMEGNDVTILKPRGNFFEELIDVLYEGNFSVTEE</sequence>
<keyword evidence="3" id="KW-1185">Reference proteome</keyword>